<keyword evidence="1" id="KW-0812">Transmembrane</keyword>
<dbReference type="InterPro" id="IPR019251">
    <property type="entry name" value="DUF2231_TM"/>
</dbReference>
<feature type="domain" description="DUF2231" evidence="2">
    <location>
        <begin position="14"/>
        <end position="148"/>
    </location>
</feature>
<dbReference type="Pfam" id="PF09990">
    <property type="entry name" value="DUF2231"/>
    <property type="match status" value="1"/>
</dbReference>
<evidence type="ECO:0000313" key="3">
    <source>
        <dbReference type="EMBL" id="MCP8897977.1"/>
    </source>
</evidence>
<feature type="transmembrane region" description="Helical" evidence="1">
    <location>
        <begin position="20"/>
        <end position="40"/>
    </location>
</feature>
<feature type="transmembrane region" description="Helical" evidence="1">
    <location>
        <begin position="83"/>
        <end position="105"/>
    </location>
</feature>
<dbReference type="EMBL" id="JAMFTH010000001">
    <property type="protein sequence ID" value="MCP8897977.1"/>
    <property type="molecule type" value="Genomic_DNA"/>
</dbReference>
<gene>
    <name evidence="3" type="ORF">M6D89_01540</name>
</gene>
<reference evidence="3" key="1">
    <citation type="submission" date="2022-05" db="EMBL/GenBank/DDBJ databases">
        <authorList>
            <person name="Sun H.-N."/>
        </authorList>
    </citation>
    <scope>NUCLEOTIDE SEQUENCE</scope>
    <source>
        <strain evidence="3">HB14</strain>
    </source>
</reference>
<keyword evidence="1" id="KW-0472">Membrane</keyword>
<sequence length="153" mass="16259">MRPSPIPSRTAIAGHPIHPMLIHFPVAALLGLVASDIGFLMTGDTFWARASLWLAGVGSLCGWGAGLIGLIDLVSVAQIRRLIAAWSHALVAVMGLSVVTLNWLLRLDDMQSWVNPWGLSLSIFTAVLVSLAGILGGQLVYEHGVGVDTELDQ</sequence>
<name>A0A9X2I300_9GAMM</name>
<evidence type="ECO:0000259" key="2">
    <source>
        <dbReference type="Pfam" id="PF09990"/>
    </source>
</evidence>
<keyword evidence="1" id="KW-1133">Transmembrane helix</keyword>
<proteinExistence type="predicted"/>
<feature type="transmembrane region" description="Helical" evidence="1">
    <location>
        <begin position="117"/>
        <end position="141"/>
    </location>
</feature>
<dbReference type="RefSeq" id="WP_253966272.1">
    <property type="nucleotide sequence ID" value="NZ_JAMFTH010000001.1"/>
</dbReference>
<organism evidence="3 4">
    <name type="scientific">Gilvimarinus xylanilyticus</name>
    <dbReference type="NCBI Taxonomy" id="2944139"/>
    <lineage>
        <taxon>Bacteria</taxon>
        <taxon>Pseudomonadati</taxon>
        <taxon>Pseudomonadota</taxon>
        <taxon>Gammaproteobacteria</taxon>
        <taxon>Cellvibrionales</taxon>
        <taxon>Cellvibrionaceae</taxon>
        <taxon>Gilvimarinus</taxon>
    </lineage>
</organism>
<keyword evidence="4" id="KW-1185">Reference proteome</keyword>
<evidence type="ECO:0000313" key="4">
    <source>
        <dbReference type="Proteomes" id="UP001139319"/>
    </source>
</evidence>
<reference evidence="3" key="2">
    <citation type="submission" date="2023-01" db="EMBL/GenBank/DDBJ databases">
        <title>Gilvimarinus xylanilyticus HB14 isolated from Caulerpa lentillifera aquaculture base in Hainan, China.</title>
        <authorList>
            <person name="Zhang Y.-J."/>
        </authorList>
    </citation>
    <scope>NUCLEOTIDE SEQUENCE</scope>
    <source>
        <strain evidence="3">HB14</strain>
    </source>
</reference>
<feature type="transmembrane region" description="Helical" evidence="1">
    <location>
        <begin position="52"/>
        <end position="71"/>
    </location>
</feature>
<dbReference type="AlphaFoldDB" id="A0A9X2I300"/>
<dbReference type="Proteomes" id="UP001139319">
    <property type="component" value="Unassembled WGS sequence"/>
</dbReference>
<accession>A0A9X2I300</accession>
<comment type="caution">
    <text evidence="3">The sequence shown here is derived from an EMBL/GenBank/DDBJ whole genome shotgun (WGS) entry which is preliminary data.</text>
</comment>
<evidence type="ECO:0000256" key="1">
    <source>
        <dbReference type="SAM" id="Phobius"/>
    </source>
</evidence>
<protein>
    <submittedName>
        <fullName evidence="3">DUF2231 domain-containing protein</fullName>
    </submittedName>
</protein>